<organism evidence="3 4">
    <name type="scientific">Castanea mollissima</name>
    <name type="common">Chinese chestnut</name>
    <dbReference type="NCBI Taxonomy" id="60419"/>
    <lineage>
        <taxon>Eukaryota</taxon>
        <taxon>Viridiplantae</taxon>
        <taxon>Streptophyta</taxon>
        <taxon>Embryophyta</taxon>
        <taxon>Tracheophyta</taxon>
        <taxon>Spermatophyta</taxon>
        <taxon>Magnoliopsida</taxon>
        <taxon>eudicotyledons</taxon>
        <taxon>Gunneridae</taxon>
        <taxon>Pentapetalae</taxon>
        <taxon>rosids</taxon>
        <taxon>fabids</taxon>
        <taxon>Fagales</taxon>
        <taxon>Fagaceae</taxon>
        <taxon>Castanea</taxon>
    </lineage>
</organism>
<keyword evidence="2" id="KW-0732">Signal</keyword>
<feature type="region of interest" description="Disordered" evidence="1">
    <location>
        <begin position="75"/>
        <end position="96"/>
    </location>
</feature>
<feature type="chain" id="PRO_5035144877" evidence="2">
    <location>
        <begin position="28"/>
        <end position="96"/>
    </location>
</feature>
<gene>
    <name evidence="3" type="ORF">CMV_028293</name>
</gene>
<dbReference type="EMBL" id="JRKL02012465">
    <property type="protein sequence ID" value="KAF3945327.1"/>
    <property type="molecule type" value="Genomic_DNA"/>
</dbReference>
<evidence type="ECO:0000313" key="3">
    <source>
        <dbReference type="EMBL" id="KAF3945327.1"/>
    </source>
</evidence>
<evidence type="ECO:0000256" key="2">
    <source>
        <dbReference type="SAM" id="SignalP"/>
    </source>
</evidence>
<evidence type="ECO:0000313" key="4">
    <source>
        <dbReference type="Proteomes" id="UP000737018"/>
    </source>
</evidence>
<sequence>MSSFPAKLMATIVTVLLLVCDYSATSASVPYGVGKSSLLASVRKHGSKKTLLIEEDSYKGLNIKSKKIVFYRSLRESQPPPPSHVANFGPSPGVGL</sequence>
<proteinExistence type="predicted"/>
<dbReference type="Proteomes" id="UP000737018">
    <property type="component" value="Unassembled WGS sequence"/>
</dbReference>
<protein>
    <submittedName>
        <fullName evidence="3">Uncharacterized protein</fullName>
    </submittedName>
</protein>
<dbReference type="OrthoDB" id="1641969at2759"/>
<evidence type="ECO:0000256" key="1">
    <source>
        <dbReference type="SAM" id="MobiDB-lite"/>
    </source>
</evidence>
<reference evidence="3" key="1">
    <citation type="submission" date="2020-03" db="EMBL/GenBank/DDBJ databases">
        <title>Castanea mollissima Vanexum genome sequencing.</title>
        <authorList>
            <person name="Staton M."/>
        </authorList>
    </citation>
    <scope>NUCLEOTIDE SEQUENCE</scope>
    <source>
        <tissue evidence="3">Leaf</tissue>
    </source>
</reference>
<name>A0A8J4V579_9ROSI</name>
<comment type="caution">
    <text evidence="3">The sequence shown here is derived from an EMBL/GenBank/DDBJ whole genome shotgun (WGS) entry which is preliminary data.</text>
</comment>
<keyword evidence="4" id="KW-1185">Reference proteome</keyword>
<dbReference type="AlphaFoldDB" id="A0A8J4V579"/>
<feature type="signal peptide" evidence="2">
    <location>
        <begin position="1"/>
        <end position="27"/>
    </location>
</feature>
<accession>A0A8J4V579</accession>